<dbReference type="PANTHER" id="PTHR20854">
    <property type="entry name" value="INOSITOL MONOPHOSPHATASE"/>
    <property type="match status" value="1"/>
</dbReference>
<dbReference type="EMBL" id="BNAO01000009">
    <property type="protein sequence ID" value="GHG75346.1"/>
    <property type="molecule type" value="Genomic_DNA"/>
</dbReference>
<dbReference type="Gene3D" id="3.40.190.80">
    <property type="match status" value="1"/>
</dbReference>
<comment type="catalytic activity">
    <reaction evidence="1">
        <text>adenosine 3',5'-bisphosphate + H2O = AMP + phosphate</text>
        <dbReference type="Rhea" id="RHEA:10040"/>
        <dbReference type="ChEBI" id="CHEBI:15377"/>
        <dbReference type="ChEBI" id="CHEBI:43474"/>
        <dbReference type="ChEBI" id="CHEBI:58343"/>
        <dbReference type="ChEBI" id="CHEBI:456215"/>
        <dbReference type="EC" id="3.1.3.7"/>
    </reaction>
</comment>
<feature type="binding site" evidence="1">
    <location>
        <position position="88"/>
    </location>
    <ligand>
        <name>Mg(2+)</name>
        <dbReference type="ChEBI" id="CHEBI:18420"/>
        <label>1</label>
    </ligand>
</feature>
<dbReference type="Gene3D" id="3.30.540.10">
    <property type="entry name" value="Fructose-1,6-Bisphosphatase, subunit A, domain 1"/>
    <property type="match status" value="1"/>
</dbReference>
<accession>A0ABQ3L145</accession>
<keyword evidence="1" id="KW-0997">Cell inner membrane</keyword>
<comment type="caution">
    <text evidence="2">The sequence shown here is derived from an EMBL/GenBank/DDBJ whole genome shotgun (WGS) entry which is preliminary data.</text>
</comment>
<feature type="binding site" evidence="1">
    <location>
        <position position="91"/>
    </location>
    <ligand>
        <name>Mg(2+)</name>
        <dbReference type="ChEBI" id="CHEBI:18420"/>
        <label>2</label>
    </ligand>
</feature>
<dbReference type="RefSeq" id="WP_189433802.1">
    <property type="nucleotide sequence ID" value="NZ_BNAO01000009.1"/>
</dbReference>
<keyword evidence="3" id="KW-1185">Reference proteome</keyword>
<dbReference type="CDD" id="cd01638">
    <property type="entry name" value="CysQ"/>
    <property type="match status" value="1"/>
</dbReference>
<dbReference type="Pfam" id="PF00459">
    <property type="entry name" value="Inositol_P"/>
    <property type="match status" value="1"/>
</dbReference>
<dbReference type="InterPro" id="IPR000760">
    <property type="entry name" value="Inositol_monophosphatase-like"/>
</dbReference>
<dbReference type="SUPFAM" id="SSF56655">
    <property type="entry name" value="Carbohydrate phosphatase"/>
    <property type="match status" value="1"/>
</dbReference>
<dbReference type="InterPro" id="IPR006240">
    <property type="entry name" value="CysQ"/>
</dbReference>
<comment type="cofactor">
    <cofactor evidence="1">
        <name>Mg(2+)</name>
        <dbReference type="ChEBI" id="CHEBI:18420"/>
    </cofactor>
</comment>
<comment type="subcellular location">
    <subcellularLocation>
        <location evidence="1">Cell inner membrane</location>
        <topology evidence="1">Peripheral membrane protein</topology>
        <orientation evidence="1">Cytoplasmic side</orientation>
    </subcellularLocation>
</comment>
<evidence type="ECO:0000313" key="3">
    <source>
        <dbReference type="Proteomes" id="UP000659697"/>
    </source>
</evidence>
<keyword evidence="1" id="KW-0472">Membrane</keyword>
<evidence type="ECO:0000256" key="1">
    <source>
        <dbReference type="HAMAP-Rule" id="MF_02095"/>
    </source>
</evidence>
<protein>
    <recommendedName>
        <fullName evidence="1">3'(2'),5'-bisphosphate nucleotidase CysQ</fullName>
        <ecNumber evidence="1">3.1.3.7</ecNumber>
    </recommendedName>
    <alternativeName>
        <fullName evidence="1">3'(2'),5-bisphosphonucleoside 3'(2')-phosphohydrolase</fullName>
    </alternativeName>
    <alternativeName>
        <fullName evidence="1">3'-phosphoadenosine 5'-phosphate phosphatase</fullName>
        <shortName evidence="1">PAP phosphatase</shortName>
    </alternativeName>
</protein>
<comment type="caution">
    <text evidence="1">Lacks conserved residue(s) required for the propagation of feature annotation.</text>
</comment>
<keyword evidence="1" id="KW-0460">Magnesium</keyword>
<sequence>MFLSKLLEPVKTTAREAGAILWQMYQSGDFTEHNKQDLSPVTSADLAANAHIIAKLSALTPEIPIISEETHLVPLTQRYDWPRYWLIDPMDGTQEFVARSGDFAVSIALVEHGWPALGVIYWPKEDILYYATRGNGAFKQQKNLINRIQVHQHQPGEQLRIAVSRRQPLEPITALLNADQQVQYIPLGSCSLKSCLVAEGKADCYLRLGPTGEWDTGAVQVIVEEAGGKILDSQFSALSYNQRETLANPDFMVIGQAELPWQQLIKAKSTARIL</sequence>
<feature type="binding site" evidence="1">
    <location>
        <position position="215"/>
    </location>
    <ligand>
        <name>substrate</name>
    </ligand>
</feature>
<gene>
    <name evidence="1" type="primary">cysQ</name>
    <name evidence="2" type="ORF">GCM10010919_29420</name>
</gene>
<proteinExistence type="inferred from homology"/>
<dbReference type="NCBIfam" id="TIGR01331">
    <property type="entry name" value="bisphos_cysQ"/>
    <property type="match status" value="1"/>
</dbReference>
<keyword evidence="1" id="KW-1003">Cell membrane</keyword>
<feature type="binding site" evidence="1">
    <location>
        <position position="68"/>
    </location>
    <ligand>
        <name>Mg(2+)</name>
        <dbReference type="ChEBI" id="CHEBI:18420"/>
        <label>1</label>
    </ligand>
</feature>
<dbReference type="Proteomes" id="UP000659697">
    <property type="component" value="Unassembled WGS sequence"/>
</dbReference>
<dbReference type="PANTHER" id="PTHR20854:SF4">
    <property type="entry name" value="INOSITOL-1-MONOPHOSPHATASE-RELATED"/>
    <property type="match status" value="1"/>
</dbReference>
<organism evidence="2 3">
    <name type="scientific">Alishewanella longhuensis</name>
    <dbReference type="NCBI Taxonomy" id="1091037"/>
    <lineage>
        <taxon>Bacteria</taxon>
        <taxon>Pseudomonadati</taxon>
        <taxon>Pseudomonadota</taxon>
        <taxon>Gammaproteobacteria</taxon>
        <taxon>Alteromonadales</taxon>
        <taxon>Alteromonadaceae</taxon>
        <taxon>Alishewanella</taxon>
    </lineage>
</organism>
<dbReference type="EC" id="3.1.3.7" evidence="1"/>
<name>A0ABQ3L145_9ALTE</name>
<feature type="binding site" evidence="1">
    <location>
        <position position="215"/>
    </location>
    <ligand>
        <name>Mg(2+)</name>
        <dbReference type="ChEBI" id="CHEBI:18420"/>
        <label>2</label>
    </ligand>
</feature>
<dbReference type="HAMAP" id="MF_02095">
    <property type="entry name" value="CysQ"/>
    <property type="match status" value="1"/>
</dbReference>
<reference evidence="3" key="1">
    <citation type="journal article" date="2019" name="Int. J. Syst. Evol. Microbiol.">
        <title>The Global Catalogue of Microorganisms (GCM) 10K type strain sequencing project: providing services to taxonomists for standard genome sequencing and annotation.</title>
        <authorList>
            <consortium name="The Broad Institute Genomics Platform"/>
            <consortium name="The Broad Institute Genome Sequencing Center for Infectious Disease"/>
            <person name="Wu L."/>
            <person name="Ma J."/>
        </authorList>
    </citation>
    <scope>NUCLEOTIDE SEQUENCE [LARGE SCALE GENOMIC DNA]</scope>
    <source>
        <strain evidence="3">CGMCC 1.7003</strain>
    </source>
</reference>
<feature type="binding site" evidence="1">
    <location>
        <position position="88"/>
    </location>
    <ligand>
        <name>Mg(2+)</name>
        <dbReference type="ChEBI" id="CHEBI:18420"/>
        <label>2</label>
    </ligand>
</feature>
<keyword evidence="1" id="KW-0479">Metal-binding</keyword>
<comment type="function">
    <text evidence="1">Converts adenosine-3',5'-bisphosphate (PAP) to AMP.</text>
</comment>
<keyword evidence="1" id="KW-0378">Hydrolase</keyword>
<evidence type="ECO:0000313" key="2">
    <source>
        <dbReference type="EMBL" id="GHG75346.1"/>
    </source>
</evidence>
<comment type="similarity">
    <text evidence="1">Belongs to the inositol monophosphatase superfamily. CysQ family.</text>
</comment>
<feature type="binding site" evidence="1">
    <location>
        <position position="68"/>
    </location>
    <ligand>
        <name>substrate</name>
    </ligand>
</feature>